<name>A0AAV5GAY7_CORAM</name>
<feature type="transmembrane region" description="Helical" evidence="1">
    <location>
        <begin position="15"/>
        <end position="31"/>
    </location>
</feature>
<feature type="transmembrane region" description="Helical" evidence="1">
    <location>
        <begin position="181"/>
        <end position="198"/>
    </location>
</feature>
<feature type="transmembrane region" description="Helical" evidence="1">
    <location>
        <begin position="297"/>
        <end position="316"/>
    </location>
</feature>
<feature type="transmembrane region" description="Helical" evidence="1">
    <location>
        <begin position="219"/>
        <end position="240"/>
    </location>
</feature>
<keyword evidence="1" id="KW-1133">Transmembrane helix</keyword>
<keyword evidence="1" id="KW-0472">Membrane</keyword>
<dbReference type="RefSeq" id="WP_003846808.1">
    <property type="nucleotide sequence ID" value="NZ_BQKK01000004.1"/>
</dbReference>
<keyword evidence="1" id="KW-0812">Transmembrane</keyword>
<comment type="caution">
    <text evidence="2">The sequence shown here is derived from an EMBL/GenBank/DDBJ whole genome shotgun (WGS) entry which is preliminary data.</text>
</comment>
<feature type="transmembrane region" description="Helical" evidence="1">
    <location>
        <begin position="37"/>
        <end position="59"/>
    </location>
</feature>
<reference evidence="2" key="1">
    <citation type="submission" date="2021-12" db="EMBL/GenBank/DDBJ databases">
        <title>Draft genome sequence of Corynebacterium ammoniagenes strain T-723.</title>
        <authorList>
            <person name="Matsuzawa M."/>
            <person name="Hiratani M."/>
            <person name="Abe I."/>
            <person name="Tsuji Y."/>
            <person name="Nakamura J."/>
        </authorList>
    </citation>
    <scope>NUCLEOTIDE SEQUENCE</scope>
    <source>
        <strain evidence="2">T-723</strain>
    </source>
</reference>
<dbReference type="Proteomes" id="UP001054925">
    <property type="component" value="Unassembled WGS sequence"/>
</dbReference>
<proteinExistence type="predicted"/>
<dbReference type="AlphaFoldDB" id="A0AAV5GAY7"/>
<feature type="transmembrane region" description="Helical" evidence="1">
    <location>
        <begin position="154"/>
        <end position="175"/>
    </location>
</feature>
<sequence length="341" mass="36872">MNPQLMWELVDKPRWAIRLVFFAVLAAGLSTGSNLQYLYLLVLAGISLTAPAGDPFWVLGLTRRDYNLQRRVEIAVSAALLVVITVLTTDLHWGFIVGYLVIAGIVLVRNPRIPRSDRSRKGDLLAGTSGRTDDGHFPVTIEGQLVMRPQVKGWAYIVSVAALVSLLYWIISALFNNHWASGYSFIPVIASVIVFIVYEDTLATSLREYVAFGGTRKTWAQLTMSINSVVPGLLVVLGVVVPGWNYLSALGAAYLVLLLAIISLGLTTRSSWTVTIPVIAVAAALEVYVAIGIAQGSFLLPVLAALGGYIVGALLLPSMARKTNIYSGGLARWFGMAPVSR</sequence>
<evidence type="ECO:0008006" key="4">
    <source>
        <dbReference type="Google" id="ProtNLM"/>
    </source>
</evidence>
<gene>
    <name evidence="2" type="ORF">CAT723_19460</name>
</gene>
<feature type="transmembrane region" description="Helical" evidence="1">
    <location>
        <begin position="246"/>
        <end position="266"/>
    </location>
</feature>
<evidence type="ECO:0000313" key="3">
    <source>
        <dbReference type="Proteomes" id="UP001054925"/>
    </source>
</evidence>
<evidence type="ECO:0000256" key="1">
    <source>
        <dbReference type="SAM" id="Phobius"/>
    </source>
</evidence>
<feature type="transmembrane region" description="Helical" evidence="1">
    <location>
        <begin position="71"/>
        <end position="87"/>
    </location>
</feature>
<protein>
    <recommendedName>
        <fullName evidence="4">ABC transporter permease</fullName>
    </recommendedName>
</protein>
<dbReference type="EMBL" id="BQKK01000004">
    <property type="protein sequence ID" value="GJN43467.1"/>
    <property type="molecule type" value="Genomic_DNA"/>
</dbReference>
<evidence type="ECO:0000313" key="2">
    <source>
        <dbReference type="EMBL" id="GJN43467.1"/>
    </source>
</evidence>
<organism evidence="2 3">
    <name type="scientific">Corynebacterium ammoniagenes</name>
    <name type="common">Brevibacterium ammoniagenes</name>
    <dbReference type="NCBI Taxonomy" id="1697"/>
    <lineage>
        <taxon>Bacteria</taxon>
        <taxon>Bacillati</taxon>
        <taxon>Actinomycetota</taxon>
        <taxon>Actinomycetes</taxon>
        <taxon>Mycobacteriales</taxon>
        <taxon>Corynebacteriaceae</taxon>
        <taxon>Corynebacterium</taxon>
    </lineage>
</organism>
<feature type="transmembrane region" description="Helical" evidence="1">
    <location>
        <begin position="273"/>
        <end position="291"/>
    </location>
</feature>
<accession>A0AAV5GAY7</accession>